<dbReference type="CDD" id="cd07385">
    <property type="entry name" value="MPP_YkuE_C"/>
    <property type="match status" value="1"/>
</dbReference>
<dbReference type="Proteomes" id="UP000032046">
    <property type="component" value="Unassembled WGS sequence"/>
</dbReference>
<feature type="transmembrane region" description="Helical" evidence="3">
    <location>
        <begin position="36"/>
        <end position="55"/>
    </location>
</feature>
<keyword evidence="3" id="KW-0812">Transmembrane</keyword>
<evidence type="ECO:0000256" key="1">
    <source>
        <dbReference type="ARBA" id="ARBA00022723"/>
    </source>
</evidence>
<accession>A0A0D0HAN9</accession>
<dbReference type="GO" id="GO:0016020">
    <property type="term" value="C:membrane"/>
    <property type="evidence" value="ECO:0007669"/>
    <property type="project" value="GOC"/>
</dbReference>
<evidence type="ECO:0000256" key="3">
    <source>
        <dbReference type="SAM" id="Phobius"/>
    </source>
</evidence>
<dbReference type="InterPro" id="IPR004843">
    <property type="entry name" value="Calcineurin-like_PHP"/>
</dbReference>
<feature type="transmembrane region" description="Helical" evidence="3">
    <location>
        <begin position="67"/>
        <end position="92"/>
    </location>
</feature>
<dbReference type="Gene3D" id="3.60.21.10">
    <property type="match status" value="1"/>
</dbReference>
<dbReference type="GO" id="GO:0046872">
    <property type="term" value="F:metal ion binding"/>
    <property type="evidence" value="ECO:0007669"/>
    <property type="project" value="UniProtKB-KW"/>
</dbReference>
<sequence>MIVKILIPILLLLLVSDVYVYLHFLRYMKRNKIAAITAWAAQSVAMVAYSVVMAVQPDFAPADMDCLNFYLLLLGVWAVPKFVFTVCSILGWGHCVYHKTKTNWGNYAGILAGVFLAVVCVYGFTKGFNKVTVRHVTFESADLPEAFDGYRIVQFSDAHVGTYTGQRAFMLKVVADSINSQKADMIAFTGDLQNMRPSELYQHEKTLASLKAKDGVFSVLGNHDYAYYVKATEAERRHNCQEMKDVQRRMGWKLLLNDNCVIRRGNDSIVVAGMEFEGESPRVPSFGNLKKTLHGVNQKGAFILMLQHDPTSWRTDILPHSTSQLTLSGHTHAGQMKFFGWSPASLKYDEWGGLYTEGRRAINVSCGVGGFVPFRLGCPGEIVVIELKKHK</sequence>
<dbReference type="GO" id="GO:0008758">
    <property type="term" value="F:UDP-2,3-diacylglucosamine hydrolase activity"/>
    <property type="evidence" value="ECO:0007669"/>
    <property type="project" value="TreeGrafter"/>
</dbReference>
<dbReference type="Pfam" id="PF00149">
    <property type="entry name" value="Metallophos"/>
    <property type="match status" value="1"/>
</dbReference>
<name>A0A0D0HAN9_9BACT</name>
<dbReference type="AlphaFoldDB" id="A0A0D0HAN9"/>
<feature type="transmembrane region" description="Helical" evidence="3">
    <location>
        <begin position="104"/>
        <end position="124"/>
    </location>
</feature>
<dbReference type="GO" id="GO:0009245">
    <property type="term" value="P:lipid A biosynthetic process"/>
    <property type="evidence" value="ECO:0007669"/>
    <property type="project" value="TreeGrafter"/>
</dbReference>
<dbReference type="PANTHER" id="PTHR31302">
    <property type="entry name" value="TRANSMEMBRANE PROTEIN WITH METALLOPHOSPHOESTERASE DOMAIN-RELATED"/>
    <property type="match status" value="1"/>
</dbReference>
<feature type="transmembrane region" description="Helical" evidence="3">
    <location>
        <begin position="6"/>
        <end position="24"/>
    </location>
</feature>
<keyword evidence="6" id="KW-1185">Reference proteome</keyword>
<reference evidence="5 6" key="1">
    <citation type="submission" date="2015-01" db="EMBL/GenBank/DDBJ databases">
        <title>Comparative genomics of non-oral Prevotella species.</title>
        <authorList>
            <person name="Accetto T."/>
            <person name="Nograsek B."/>
            <person name="Avgustin G."/>
        </authorList>
    </citation>
    <scope>NUCLEOTIDE SEQUENCE [LARGE SCALE GENOMIC DNA]</scope>
    <source>
        <strain evidence="5 6">P5-119</strain>
    </source>
</reference>
<dbReference type="InterPro" id="IPR029052">
    <property type="entry name" value="Metallo-depent_PP-like"/>
</dbReference>
<evidence type="ECO:0000259" key="4">
    <source>
        <dbReference type="Pfam" id="PF00149"/>
    </source>
</evidence>
<evidence type="ECO:0000313" key="6">
    <source>
        <dbReference type="Proteomes" id="UP000032046"/>
    </source>
</evidence>
<dbReference type="SUPFAM" id="SSF56300">
    <property type="entry name" value="Metallo-dependent phosphatases"/>
    <property type="match status" value="1"/>
</dbReference>
<dbReference type="RefSeq" id="WP_042520059.1">
    <property type="nucleotide sequence ID" value="NZ_JAXESS010000077.1"/>
</dbReference>
<keyword evidence="3" id="KW-1133">Transmembrane helix</keyword>
<dbReference type="STRING" id="1602171.ST44_11465"/>
<keyword evidence="2" id="KW-0378">Hydrolase</keyword>
<dbReference type="InterPro" id="IPR051158">
    <property type="entry name" value="Metallophosphoesterase_sf"/>
</dbReference>
<evidence type="ECO:0000256" key="2">
    <source>
        <dbReference type="ARBA" id="ARBA00022801"/>
    </source>
</evidence>
<keyword evidence="1" id="KW-0479">Metal-binding</keyword>
<protein>
    <recommendedName>
        <fullName evidence="4">Calcineurin-like phosphoesterase domain-containing protein</fullName>
    </recommendedName>
</protein>
<dbReference type="EMBL" id="JXQK01000081">
    <property type="protein sequence ID" value="KIP60417.1"/>
    <property type="molecule type" value="Genomic_DNA"/>
</dbReference>
<feature type="domain" description="Calcineurin-like phosphoesterase" evidence="4">
    <location>
        <begin position="151"/>
        <end position="332"/>
    </location>
</feature>
<proteinExistence type="predicted"/>
<evidence type="ECO:0000313" key="5">
    <source>
        <dbReference type="EMBL" id="KIP60417.1"/>
    </source>
</evidence>
<comment type="caution">
    <text evidence="5">The sequence shown here is derived from an EMBL/GenBank/DDBJ whole genome shotgun (WGS) entry which is preliminary data.</text>
</comment>
<organism evidence="5 6">
    <name type="scientific">Prevotella pectinovora</name>
    <dbReference type="NCBI Taxonomy" id="1602169"/>
    <lineage>
        <taxon>Bacteria</taxon>
        <taxon>Pseudomonadati</taxon>
        <taxon>Bacteroidota</taxon>
        <taxon>Bacteroidia</taxon>
        <taxon>Bacteroidales</taxon>
        <taxon>Prevotellaceae</taxon>
        <taxon>Prevotella</taxon>
    </lineage>
</organism>
<keyword evidence="3" id="KW-0472">Membrane</keyword>
<dbReference type="PANTHER" id="PTHR31302:SF31">
    <property type="entry name" value="PHOSPHODIESTERASE YAEI"/>
    <property type="match status" value="1"/>
</dbReference>
<gene>
    <name evidence="5" type="ORF">ST44_11465</name>
</gene>